<dbReference type="Proteomes" id="UP000249547">
    <property type="component" value="Unassembled WGS sequence"/>
</dbReference>
<feature type="transmembrane region" description="Helical" evidence="2">
    <location>
        <begin position="358"/>
        <end position="379"/>
    </location>
</feature>
<dbReference type="PANTHER" id="PTHR34219:SF3">
    <property type="entry name" value="BLL7967 PROTEIN"/>
    <property type="match status" value="1"/>
</dbReference>
<keyword evidence="5" id="KW-1185">Reference proteome</keyword>
<proteinExistence type="predicted"/>
<keyword evidence="2" id="KW-0472">Membrane</keyword>
<organism evidence="4 5">
    <name type="scientific">Chitinophaga skermanii</name>
    <dbReference type="NCBI Taxonomy" id="331697"/>
    <lineage>
        <taxon>Bacteria</taxon>
        <taxon>Pseudomonadati</taxon>
        <taxon>Bacteroidota</taxon>
        <taxon>Chitinophagia</taxon>
        <taxon>Chitinophagales</taxon>
        <taxon>Chitinophagaceae</taxon>
        <taxon>Chitinophaga</taxon>
    </lineage>
</organism>
<feature type="transmembrane region" description="Helical" evidence="2">
    <location>
        <begin position="213"/>
        <end position="235"/>
    </location>
</feature>
<dbReference type="RefSeq" id="WP_158538729.1">
    <property type="nucleotide sequence ID" value="NZ_QLLL01000014.1"/>
</dbReference>
<reference evidence="4 5" key="1">
    <citation type="submission" date="2018-06" db="EMBL/GenBank/DDBJ databases">
        <title>Genomic Encyclopedia of Archaeal and Bacterial Type Strains, Phase II (KMG-II): from individual species to whole genera.</title>
        <authorList>
            <person name="Goeker M."/>
        </authorList>
    </citation>
    <scope>NUCLEOTIDE SEQUENCE [LARGE SCALE GENOMIC DNA]</scope>
    <source>
        <strain evidence="4 5">DSM 23857</strain>
    </source>
</reference>
<sequence length="396" mass="44539">MKIFFRRIHLYLGLAAGLVISVSCLTGAALVFEKELTELTHHDRYYVKPSGPRLSIDVLAAKVQATFPGTKITRVQLFADPGRSVQVQYEEAKKEKPKQAGKPAKEGKKGTGPKEQKEEKAKTRTAFMNPYTGEMIESYSYAESFYYQIFSLHRWLLAGKTGKLITGISTFIFLFILITGFILWWPKTRNILKQRLKVKWDGNWKRVTNDLHVVFGFYTSIFLFISAFTGLTWSFDWFNNALYASLGTSPKATPPPNSGPTAPGEINYEDALRIVQAQTQDGIYYSLSAPKDSAGAFQVNVLPPKALHENATTTYFIDQYEGHIIKTQTFAERTSGQKIRATIKPLHTGAIFGWPSKIFAFILALLGATFPTTGTIMWLNRTRKKKKKPALVQQAV</sequence>
<dbReference type="Pfam" id="PF03413">
    <property type="entry name" value="PepSY"/>
    <property type="match status" value="1"/>
</dbReference>
<gene>
    <name evidence="4" type="ORF">LX64_04966</name>
</gene>
<dbReference type="PROSITE" id="PS51257">
    <property type="entry name" value="PROKAR_LIPOPROTEIN"/>
    <property type="match status" value="1"/>
</dbReference>
<name>A0A327Q0V1_9BACT</name>
<dbReference type="OrthoDB" id="111691at2"/>
<dbReference type="EMBL" id="QLLL01000014">
    <property type="protein sequence ID" value="RAI97663.1"/>
    <property type="molecule type" value="Genomic_DNA"/>
</dbReference>
<dbReference type="PANTHER" id="PTHR34219">
    <property type="entry name" value="IRON-REGULATED INNER MEMBRANE PROTEIN-RELATED"/>
    <property type="match status" value="1"/>
</dbReference>
<evidence type="ECO:0000313" key="5">
    <source>
        <dbReference type="Proteomes" id="UP000249547"/>
    </source>
</evidence>
<feature type="transmembrane region" description="Helical" evidence="2">
    <location>
        <begin position="164"/>
        <end position="185"/>
    </location>
</feature>
<dbReference type="Pfam" id="PF03929">
    <property type="entry name" value="PepSY_TM"/>
    <property type="match status" value="1"/>
</dbReference>
<protein>
    <submittedName>
        <fullName evidence="4">Putative iron-regulated membrane protein</fullName>
    </submittedName>
</protein>
<evidence type="ECO:0000313" key="4">
    <source>
        <dbReference type="EMBL" id="RAI97663.1"/>
    </source>
</evidence>
<evidence type="ECO:0000256" key="2">
    <source>
        <dbReference type="SAM" id="Phobius"/>
    </source>
</evidence>
<accession>A0A327Q0V1</accession>
<keyword evidence="2" id="KW-0812">Transmembrane</keyword>
<comment type="caution">
    <text evidence="4">The sequence shown here is derived from an EMBL/GenBank/DDBJ whole genome shotgun (WGS) entry which is preliminary data.</text>
</comment>
<feature type="transmembrane region" description="Helical" evidence="2">
    <location>
        <begin position="12"/>
        <end position="32"/>
    </location>
</feature>
<keyword evidence="2" id="KW-1133">Transmembrane helix</keyword>
<feature type="region of interest" description="Disordered" evidence="1">
    <location>
        <begin position="89"/>
        <end position="122"/>
    </location>
</feature>
<evidence type="ECO:0000256" key="1">
    <source>
        <dbReference type="SAM" id="MobiDB-lite"/>
    </source>
</evidence>
<evidence type="ECO:0000259" key="3">
    <source>
        <dbReference type="Pfam" id="PF03413"/>
    </source>
</evidence>
<dbReference type="InterPro" id="IPR005625">
    <property type="entry name" value="PepSY-ass_TM"/>
</dbReference>
<dbReference type="InterPro" id="IPR025711">
    <property type="entry name" value="PepSY"/>
</dbReference>
<dbReference type="AlphaFoldDB" id="A0A327Q0V1"/>
<feature type="compositionally biased region" description="Basic and acidic residues" evidence="1">
    <location>
        <begin position="90"/>
        <end position="122"/>
    </location>
</feature>
<feature type="domain" description="PepSY" evidence="3">
    <location>
        <begin position="266"/>
        <end position="327"/>
    </location>
</feature>